<dbReference type="OrthoDB" id="9798934at2"/>
<dbReference type="CDD" id="cd01392">
    <property type="entry name" value="HTH_LacI"/>
    <property type="match status" value="1"/>
</dbReference>
<sequence length="351" mass="37948">MGARVTIADVAARAGVSISTVSLVLNNKPTRISEETRERVRQAAQDIGYSPNKVAQGLRRRLTHTLGLISDSIATTPYAGQMLAGAQDVARENGYMLFFVDTGADAEIEEQALSQMQAQQVDALIFAAMWHREVTPPTNLPNKAVYLDCFSQTSPRPSVVPDEIAGGRAAVQYLVNAGHRRIAYVDVDENPPPIASKLRHRGYLAIHEENHLPVDPALHVKGASTHDGGRQATEKLLALPKEERPTAIFCFNDRMAAGVYTALRSHGFEIPSDLSVVGYDDQQLVAAELYPPLTTVALPHYEMGKWATEVALGIRPHSGTDPPHLMPCPLITRESVAPPPVGAPTHPGGEA</sequence>
<organism evidence="6 7">
    <name type="scientific">Schaalia canis</name>
    <dbReference type="NCBI Taxonomy" id="100469"/>
    <lineage>
        <taxon>Bacteria</taxon>
        <taxon>Bacillati</taxon>
        <taxon>Actinomycetota</taxon>
        <taxon>Actinomycetes</taxon>
        <taxon>Actinomycetales</taxon>
        <taxon>Actinomycetaceae</taxon>
        <taxon>Schaalia</taxon>
    </lineage>
</organism>
<dbReference type="PROSITE" id="PS50932">
    <property type="entry name" value="HTH_LACI_2"/>
    <property type="match status" value="1"/>
</dbReference>
<dbReference type="SUPFAM" id="SSF47413">
    <property type="entry name" value="lambda repressor-like DNA-binding domains"/>
    <property type="match status" value="1"/>
</dbReference>
<feature type="domain" description="HTH lacI-type" evidence="5">
    <location>
        <begin position="5"/>
        <end position="60"/>
    </location>
</feature>
<keyword evidence="1" id="KW-0678">Repressor</keyword>
<protein>
    <submittedName>
        <fullName evidence="6">LacI family DNA-binding transcriptional regulator</fullName>
    </submittedName>
</protein>
<dbReference type="PANTHER" id="PTHR30146">
    <property type="entry name" value="LACI-RELATED TRANSCRIPTIONAL REPRESSOR"/>
    <property type="match status" value="1"/>
</dbReference>
<evidence type="ECO:0000256" key="2">
    <source>
        <dbReference type="ARBA" id="ARBA00023015"/>
    </source>
</evidence>
<comment type="caution">
    <text evidence="6">The sequence shown here is derived from an EMBL/GenBank/DDBJ whole genome shotgun (WGS) entry which is preliminary data.</text>
</comment>
<gene>
    <name evidence="6" type="ORF">EII11_09595</name>
</gene>
<dbReference type="CDD" id="cd06288">
    <property type="entry name" value="PBP1_sucrose_transcription_regulator"/>
    <property type="match status" value="1"/>
</dbReference>
<dbReference type="RefSeq" id="WP_124872127.1">
    <property type="nucleotide sequence ID" value="NZ_RQZF01000013.1"/>
</dbReference>
<reference evidence="6 7" key="1">
    <citation type="submission" date="2018-11" db="EMBL/GenBank/DDBJ databases">
        <title>Genomes From Bacteria Associated with the Canine Oral Cavity: a Test Case for Automated Genome-Based Taxonomic Assignment.</title>
        <authorList>
            <person name="Coil D.A."/>
            <person name="Jospin G."/>
            <person name="Darling A.E."/>
            <person name="Wallis C."/>
            <person name="Davis I.J."/>
            <person name="Harris S."/>
            <person name="Eisen J.A."/>
            <person name="Holcombe L.J."/>
            <person name="O'Flynn C."/>
        </authorList>
    </citation>
    <scope>NUCLEOTIDE SEQUENCE [LARGE SCALE GENOMIC DNA]</scope>
    <source>
        <strain evidence="6 7">OH770</strain>
    </source>
</reference>
<dbReference type="InterPro" id="IPR000843">
    <property type="entry name" value="HTH_LacI"/>
</dbReference>
<evidence type="ECO:0000259" key="5">
    <source>
        <dbReference type="PROSITE" id="PS50932"/>
    </source>
</evidence>
<dbReference type="GO" id="GO:0003700">
    <property type="term" value="F:DNA-binding transcription factor activity"/>
    <property type="evidence" value="ECO:0007669"/>
    <property type="project" value="TreeGrafter"/>
</dbReference>
<accession>A0A3P1SBX3</accession>
<evidence type="ECO:0000313" key="7">
    <source>
        <dbReference type="Proteomes" id="UP000280444"/>
    </source>
</evidence>
<name>A0A3P1SBX3_9ACTO</name>
<evidence type="ECO:0000256" key="4">
    <source>
        <dbReference type="ARBA" id="ARBA00023163"/>
    </source>
</evidence>
<dbReference type="EMBL" id="RQZF01000013">
    <property type="protein sequence ID" value="RRC94556.1"/>
    <property type="molecule type" value="Genomic_DNA"/>
</dbReference>
<dbReference type="AlphaFoldDB" id="A0A3P1SBX3"/>
<dbReference type="Gene3D" id="1.10.260.40">
    <property type="entry name" value="lambda repressor-like DNA-binding domains"/>
    <property type="match status" value="1"/>
</dbReference>
<evidence type="ECO:0000313" key="6">
    <source>
        <dbReference type="EMBL" id="RRC94556.1"/>
    </source>
</evidence>
<dbReference type="InterPro" id="IPR046335">
    <property type="entry name" value="LacI/GalR-like_sensor"/>
</dbReference>
<keyword evidence="7" id="KW-1185">Reference proteome</keyword>
<dbReference type="Proteomes" id="UP000280444">
    <property type="component" value="Unassembled WGS sequence"/>
</dbReference>
<evidence type="ECO:0000256" key="1">
    <source>
        <dbReference type="ARBA" id="ARBA00022491"/>
    </source>
</evidence>
<dbReference type="PROSITE" id="PS00356">
    <property type="entry name" value="HTH_LACI_1"/>
    <property type="match status" value="1"/>
</dbReference>
<dbReference type="SMART" id="SM00354">
    <property type="entry name" value="HTH_LACI"/>
    <property type="match status" value="1"/>
</dbReference>
<keyword evidence="3 6" id="KW-0238">DNA-binding</keyword>
<dbReference type="Gene3D" id="3.40.50.2300">
    <property type="match status" value="2"/>
</dbReference>
<dbReference type="PANTHER" id="PTHR30146:SF148">
    <property type="entry name" value="HTH-TYPE TRANSCRIPTIONAL REPRESSOR PURR-RELATED"/>
    <property type="match status" value="1"/>
</dbReference>
<dbReference type="InterPro" id="IPR010982">
    <property type="entry name" value="Lambda_DNA-bd_dom_sf"/>
</dbReference>
<proteinExistence type="predicted"/>
<dbReference type="Pfam" id="PF00356">
    <property type="entry name" value="LacI"/>
    <property type="match status" value="1"/>
</dbReference>
<keyword evidence="4" id="KW-0804">Transcription</keyword>
<evidence type="ECO:0000256" key="3">
    <source>
        <dbReference type="ARBA" id="ARBA00023125"/>
    </source>
</evidence>
<dbReference type="GO" id="GO:0000976">
    <property type="term" value="F:transcription cis-regulatory region binding"/>
    <property type="evidence" value="ECO:0007669"/>
    <property type="project" value="TreeGrafter"/>
</dbReference>
<keyword evidence="2" id="KW-0805">Transcription regulation</keyword>
<dbReference type="InterPro" id="IPR028082">
    <property type="entry name" value="Peripla_BP_I"/>
</dbReference>
<dbReference type="SUPFAM" id="SSF53822">
    <property type="entry name" value="Periplasmic binding protein-like I"/>
    <property type="match status" value="1"/>
</dbReference>
<dbReference type="Pfam" id="PF13377">
    <property type="entry name" value="Peripla_BP_3"/>
    <property type="match status" value="1"/>
</dbReference>